<comment type="caution">
    <text evidence="1">The sequence shown here is derived from an EMBL/GenBank/DDBJ whole genome shotgun (WGS) entry which is preliminary data.</text>
</comment>
<proteinExistence type="predicted"/>
<sequence length="88" mass="10414">MYWMDETVTLPRLPKDDTDQEINAWLTLVTQRINATIKERECSADLWSWRLAIDGKHWLLHYSSLCDAAWLVPLEGTEQWIEAQVRKL</sequence>
<dbReference type="InterPro" id="IPR022080">
    <property type="entry name" value="DUF3630"/>
</dbReference>
<organism evidence="1 2">
    <name type="scientific">Idiomarina baltica</name>
    <dbReference type="NCBI Taxonomy" id="190892"/>
    <lineage>
        <taxon>Bacteria</taxon>
        <taxon>Pseudomonadati</taxon>
        <taxon>Pseudomonadota</taxon>
        <taxon>Gammaproteobacteria</taxon>
        <taxon>Alteromonadales</taxon>
        <taxon>Idiomarinaceae</taxon>
        <taxon>Idiomarina</taxon>
    </lineage>
</organism>
<evidence type="ECO:0000313" key="1">
    <source>
        <dbReference type="EMBL" id="HAR56870.1"/>
    </source>
</evidence>
<name>A0A348WQQ8_9GAMM</name>
<dbReference type="Proteomes" id="UP000262878">
    <property type="component" value="Unassembled WGS sequence"/>
</dbReference>
<accession>A0A348WQQ8</accession>
<dbReference type="STRING" id="314276.OS145_09343"/>
<gene>
    <name evidence="1" type="ORF">DCR58_08820</name>
</gene>
<protein>
    <submittedName>
        <fullName evidence="1">DUF3630 domain-containing protein</fullName>
    </submittedName>
</protein>
<reference evidence="1 2" key="1">
    <citation type="journal article" date="2018" name="Nat. Biotechnol.">
        <title>A standardized bacterial taxonomy based on genome phylogeny substantially revises the tree of life.</title>
        <authorList>
            <person name="Parks D.H."/>
            <person name="Chuvochina M."/>
            <person name="Waite D.W."/>
            <person name="Rinke C."/>
            <person name="Skarshewski A."/>
            <person name="Chaumeil P.A."/>
            <person name="Hugenholtz P."/>
        </authorList>
    </citation>
    <scope>NUCLEOTIDE SEQUENCE [LARGE SCALE GENOMIC DNA]</scope>
    <source>
        <strain evidence="1">UBA9360</strain>
    </source>
</reference>
<dbReference type="AlphaFoldDB" id="A0A348WQQ8"/>
<evidence type="ECO:0000313" key="2">
    <source>
        <dbReference type="Proteomes" id="UP000262878"/>
    </source>
</evidence>
<dbReference type="EMBL" id="DMUP01000214">
    <property type="protein sequence ID" value="HAR56870.1"/>
    <property type="molecule type" value="Genomic_DNA"/>
</dbReference>
<dbReference type="Pfam" id="PF12305">
    <property type="entry name" value="DUF3630"/>
    <property type="match status" value="1"/>
</dbReference>